<name>A0ACC6PMW4_9ACTN</name>
<proteinExistence type="predicted"/>
<evidence type="ECO:0000313" key="1">
    <source>
        <dbReference type="EMBL" id="MEJ8632827.1"/>
    </source>
</evidence>
<organism evidence="1 2">
    <name type="scientific">Streptomyces achmelvichensis</name>
    <dbReference type="NCBI Taxonomy" id="3134111"/>
    <lineage>
        <taxon>Bacteria</taxon>
        <taxon>Bacillati</taxon>
        <taxon>Actinomycetota</taxon>
        <taxon>Actinomycetes</taxon>
        <taxon>Kitasatosporales</taxon>
        <taxon>Streptomycetaceae</taxon>
        <taxon>Streptomyces</taxon>
    </lineage>
</organism>
<dbReference type="Proteomes" id="UP001377168">
    <property type="component" value="Unassembled WGS sequence"/>
</dbReference>
<gene>
    <name evidence="1" type="ORF">WKI67_05410</name>
</gene>
<dbReference type="EMBL" id="JBBKAJ010000022">
    <property type="protein sequence ID" value="MEJ8632827.1"/>
    <property type="molecule type" value="Genomic_DNA"/>
</dbReference>
<reference evidence="1" key="1">
    <citation type="submission" date="2024-03" db="EMBL/GenBank/DDBJ databases">
        <title>Novel Streptomyces species of biotechnological and ecological value are a feature of Machair soil.</title>
        <authorList>
            <person name="Prole J.R."/>
            <person name="Goodfellow M."/>
            <person name="Allenby N."/>
            <person name="Ward A.C."/>
        </authorList>
    </citation>
    <scope>NUCLEOTIDE SEQUENCE</scope>
    <source>
        <strain evidence="1">MS2.AVA.5</strain>
    </source>
</reference>
<sequence>MTATHASAPVGKDSGNAPGTAHTAPQPAPRRPVVRGRALRTTGFHLTAGLLSALWLLPIALVLVTSTRTFDDIAAHGVGSWPHSFTLDGFRQAWVDGGQQQALINSMIVSIPTVLLSLGLASMAAFALSRYDLPFRRVLLLLMLAGNLLPPQILLIPVSKLSEVLGIYDQLYALIGVQVGFGVGFYVFVLHGFMRAIPAEIQQAAVIDGASPWQIYWRIILPLARPALAALTALSFTWIFNDLLWAITVLRTDSQMPITASLIGLQGQYVSMWNVIAAGSVIAAAPTVAVFLRFQRHFVAGLNLGAVK</sequence>
<keyword evidence="2" id="KW-1185">Reference proteome</keyword>
<comment type="caution">
    <text evidence="1">The sequence shown here is derived from an EMBL/GenBank/DDBJ whole genome shotgun (WGS) entry which is preliminary data.</text>
</comment>
<protein>
    <submittedName>
        <fullName evidence="1">Carbohydrate ABC transporter permease</fullName>
    </submittedName>
</protein>
<accession>A0ACC6PMW4</accession>
<evidence type="ECO:0000313" key="2">
    <source>
        <dbReference type="Proteomes" id="UP001377168"/>
    </source>
</evidence>